<keyword evidence="7" id="KW-1185">Reference proteome</keyword>
<dbReference type="PANTHER" id="PTHR47506">
    <property type="entry name" value="TRANSCRIPTIONAL REGULATORY PROTEIN"/>
    <property type="match status" value="1"/>
</dbReference>
<dbReference type="SUPFAM" id="SSF46689">
    <property type="entry name" value="Homeodomain-like"/>
    <property type="match status" value="1"/>
</dbReference>
<dbReference type="InterPro" id="IPR009057">
    <property type="entry name" value="Homeodomain-like_sf"/>
</dbReference>
<organism evidence="6 7">
    <name type="scientific">Actinopolyspora mortivallis</name>
    <dbReference type="NCBI Taxonomy" id="33906"/>
    <lineage>
        <taxon>Bacteria</taxon>
        <taxon>Bacillati</taxon>
        <taxon>Actinomycetota</taxon>
        <taxon>Actinomycetes</taxon>
        <taxon>Actinopolysporales</taxon>
        <taxon>Actinopolysporaceae</taxon>
        <taxon>Actinopolyspora</taxon>
    </lineage>
</organism>
<accession>A0A2T0GX50</accession>
<reference evidence="6 7" key="1">
    <citation type="submission" date="2018-03" db="EMBL/GenBank/DDBJ databases">
        <title>Actinopolyspora mortivallis from Sahara, screening for active biomolecules.</title>
        <authorList>
            <person name="Selama O."/>
            <person name="Wellington E.M.H."/>
            <person name="Hacene H."/>
        </authorList>
    </citation>
    <scope>NUCLEOTIDE SEQUENCE [LARGE SCALE GENOMIC DNA]</scope>
    <source>
        <strain evidence="6 7">M5A</strain>
    </source>
</reference>
<dbReference type="InParanoid" id="A0A2T0GX50"/>
<keyword evidence="3" id="KW-0804">Transcription</keyword>
<dbReference type="PROSITE" id="PS50977">
    <property type="entry name" value="HTH_TETR_2"/>
    <property type="match status" value="1"/>
</dbReference>
<sequence>MNTTTGERGPTADRILHAASRLFYEHGIRATGVNAVAKQAGVTKVTLYAHFGSKDGLVTEHLRARDRAWRATLARYLVHRTTPEQRLSGMFEAYEQWTVVDRFRGCGFVNAAVELTEPLHPGREIIEEHKEGIRTELREIAEAAGCANADEVTEEWFLLLEGAVVRCTLRHDVLPLRQAHEAARRLLPTGETG</sequence>
<proteinExistence type="predicted"/>
<evidence type="ECO:0000259" key="5">
    <source>
        <dbReference type="PROSITE" id="PS50977"/>
    </source>
</evidence>
<dbReference type="SUPFAM" id="SSF48498">
    <property type="entry name" value="Tetracyclin repressor-like, C-terminal domain"/>
    <property type="match status" value="1"/>
</dbReference>
<evidence type="ECO:0000256" key="2">
    <source>
        <dbReference type="ARBA" id="ARBA00023125"/>
    </source>
</evidence>
<keyword evidence="1" id="KW-0805">Transcription regulation</keyword>
<dbReference type="PANTHER" id="PTHR47506:SF1">
    <property type="entry name" value="HTH-TYPE TRANSCRIPTIONAL REGULATOR YJDC"/>
    <property type="match status" value="1"/>
</dbReference>
<feature type="domain" description="HTH tetR-type" evidence="5">
    <location>
        <begin position="9"/>
        <end position="69"/>
    </location>
</feature>
<dbReference type="PRINTS" id="PR00455">
    <property type="entry name" value="HTHTETR"/>
</dbReference>
<evidence type="ECO:0000256" key="1">
    <source>
        <dbReference type="ARBA" id="ARBA00023015"/>
    </source>
</evidence>
<dbReference type="AlphaFoldDB" id="A0A2T0GX50"/>
<dbReference type="Pfam" id="PF16925">
    <property type="entry name" value="TetR_C_13"/>
    <property type="match status" value="1"/>
</dbReference>
<dbReference type="InterPro" id="IPR011075">
    <property type="entry name" value="TetR_C"/>
</dbReference>
<dbReference type="GO" id="GO:0003677">
    <property type="term" value="F:DNA binding"/>
    <property type="evidence" value="ECO:0007669"/>
    <property type="project" value="UniProtKB-UniRule"/>
</dbReference>
<feature type="DNA-binding region" description="H-T-H motif" evidence="4">
    <location>
        <begin position="32"/>
        <end position="51"/>
    </location>
</feature>
<dbReference type="STRING" id="1050202.GCA_000384035_03042"/>
<evidence type="ECO:0000256" key="3">
    <source>
        <dbReference type="ARBA" id="ARBA00023163"/>
    </source>
</evidence>
<evidence type="ECO:0000256" key="4">
    <source>
        <dbReference type="PROSITE-ProRule" id="PRU00335"/>
    </source>
</evidence>
<dbReference type="InterPro" id="IPR001647">
    <property type="entry name" value="HTH_TetR"/>
</dbReference>
<comment type="caution">
    <text evidence="6">The sequence shown here is derived from an EMBL/GenBank/DDBJ whole genome shotgun (WGS) entry which is preliminary data.</text>
</comment>
<evidence type="ECO:0000313" key="6">
    <source>
        <dbReference type="EMBL" id="PRW63688.1"/>
    </source>
</evidence>
<dbReference type="Gene3D" id="1.10.357.10">
    <property type="entry name" value="Tetracycline Repressor, domain 2"/>
    <property type="match status" value="1"/>
</dbReference>
<dbReference type="Proteomes" id="UP000239352">
    <property type="component" value="Unassembled WGS sequence"/>
</dbReference>
<protein>
    <submittedName>
        <fullName evidence="6">TetR family transcriptional regulator</fullName>
    </submittedName>
</protein>
<dbReference type="RefSeq" id="WP_106113430.1">
    <property type="nucleotide sequence ID" value="NZ_PVSR01000010.1"/>
</dbReference>
<evidence type="ECO:0000313" key="7">
    <source>
        <dbReference type="Proteomes" id="UP000239352"/>
    </source>
</evidence>
<dbReference type="Pfam" id="PF00440">
    <property type="entry name" value="TetR_N"/>
    <property type="match status" value="1"/>
</dbReference>
<keyword evidence="2 4" id="KW-0238">DNA-binding</keyword>
<gene>
    <name evidence="6" type="ORF">CEP50_08690</name>
</gene>
<dbReference type="EMBL" id="PVSR01000010">
    <property type="protein sequence ID" value="PRW63688.1"/>
    <property type="molecule type" value="Genomic_DNA"/>
</dbReference>
<name>A0A2T0GX50_ACTMO</name>
<dbReference type="InterPro" id="IPR036271">
    <property type="entry name" value="Tet_transcr_reg_TetR-rel_C_sf"/>
</dbReference>